<dbReference type="BioCyc" id="ECAT999415-HMP:GTTI-1262-MONOMER"/>
<dbReference type="AlphaFoldDB" id="M2NE47"/>
<feature type="signal peptide" evidence="1">
    <location>
        <begin position="1"/>
        <end position="24"/>
    </location>
</feature>
<keyword evidence="3" id="KW-1185">Reference proteome</keyword>
<evidence type="ECO:0008006" key="4">
    <source>
        <dbReference type="Google" id="ProtNLM"/>
    </source>
</evidence>
<name>M2NE47_9FIRM</name>
<dbReference type="RefSeq" id="WP_004803165.1">
    <property type="nucleotide sequence ID" value="NZ_KB446648.1"/>
</dbReference>
<sequence>MKKNQILSLCLVLLLLLTGCQSVKKTKETVKKEVTKKTKTLDKKNYGLLTGMPLKQVLNLKYHYNTLIISKGTSLTKEETQQLYNKNTKKLYTAYSLSKSSDKKYTKIKGTNYIDITHKQWIQHITKDAYMLKDKGFFGVYLSGLDLYKVKNNETIYNSITNLLEIFYQNNLEVIVTDGQTYVETYLTRLKQQKIKAEEEGQKKAEGTKSDPSSQPIEVHELIHGIFKEEVFTIFDEKNHKTIKQDTAVSANYKNYFQNAKNNGLEIYIVEFTRHSDWQAVVRTYCRNRRYHYYFLKDKTLSTE</sequence>
<keyword evidence="1" id="KW-0732">Signal</keyword>
<feature type="chain" id="PRO_5004022002" description="Glycoside-hydrolase family GH114 TIM-barrel domain-containing protein" evidence="1">
    <location>
        <begin position="25"/>
        <end position="304"/>
    </location>
</feature>
<dbReference type="Proteomes" id="UP000011758">
    <property type="component" value="Unassembled WGS sequence"/>
</dbReference>
<dbReference type="OrthoDB" id="3035559at2"/>
<organism evidence="2 3">
    <name type="scientific">Eggerthia catenaformis OT 569 = DSM 20559</name>
    <dbReference type="NCBI Taxonomy" id="999415"/>
    <lineage>
        <taxon>Bacteria</taxon>
        <taxon>Bacillati</taxon>
        <taxon>Bacillota</taxon>
        <taxon>Erysipelotrichia</taxon>
        <taxon>Erysipelotrichales</taxon>
        <taxon>Coprobacillaceae</taxon>
        <taxon>Eggerthia</taxon>
    </lineage>
</organism>
<evidence type="ECO:0000313" key="2">
    <source>
        <dbReference type="EMBL" id="EMD16473.1"/>
    </source>
</evidence>
<dbReference type="eggNOG" id="COG3868">
    <property type="taxonomic scope" value="Bacteria"/>
</dbReference>
<protein>
    <recommendedName>
        <fullName evidence="4">Glycoside-hydrolase family GH114 TIM-barrel domain-containing protein</fullName>
    </recommendedName>
</protein>
<accession>M2NE47</accession>
<evidence type="ECO:0000256" key="1">
    <source>
        <dbReference type="SAM" id="SignalP"/>
    </source>
</evidence>
<dbReference type="STRING" id="999415.HMPREF9943_01228"/>
<dbReference type="InterPro" id="IPR013785">
    <property type="entry name" value="Aldolase_TIM"/>
</dbReference>
<dbReference type="EMBL" id="AGEJ01000019">
    <property type="protein sequence ID" value="EMD16473.1"/>
    <property type="molecule type" value="Genomic_DNA"/>
</dbReference>
<dbReference type="PROSITE" id="PS51257">
    <property type="entry name" value="PROKAR_LIPOPROTEIN"/>
    <property type="match status" value="1"/>
</dbReference>
<comment type="caution">
    <text evidence="2">The sequence shown here is derived from an EMBL/GenBank/DDBJ whole genome shotgun (WGS) entry which is preliminary data.</text>
</comment>
<evidence type="ECO:0000313" key="3">
    <source>
        <dbReference type="Proteomes" id="UP000011758"/>
    </source>
</evidence>
<reference evidence="2 3" key="1">
    <citation type="submission" date="2013-02" db="EMBL/GenBank/DDBJ databases">
        <title>The Genome Sequence of Lactobacillus catenaformis F0143.</title>
        <authorList>
            <consortium name="The Broad Institute Genome Sequencing Platform"/>
            <person name="Earl A."/>
            <person name="Ward D."/>
            <person name="Feldgarden M."/>
            <person name="Gevers D."/>
            <person name="Izard J."/>
            <person name="Blanton J.M."/>
            <person name="Mathney J."/>
            <person name="Dewhirst F.E."/>
            <person name="Young S.K."/>
            <person name="Zeng Q."/>
            <person name="Gargeya S."/>
            <person name="Fitzgerald M."/>
            <person name="Haas B."/>
            <person name="Abouelleil A."/>
            <person name="Alvarado L."/>
            <person name="Arachchi H.M."/>
            <person name="Berlin A."/>
            <person name="Chapman S.B."/>
            <person name="Gearin G."/>
            <person name="Goldberg J."/>
            <person name="Griggs A."/>
            <person name="Gujja S."/>
            <person name="Hansen M."/>
            <person name="Heiman D."/>
            <person name="Howarth C."/>
            <person name="Larimer J."/>
            <person name="Lui A."/>
            <person name="MacDonald P.J.P."/>
            <person name="McCowen C."/>
            <person name="Montmayeur A."/>
            <person name="Murphy C."/>
            <person name="Neiman D."/>
            <person name="Pearson M."/>
            <person name="Priest M."/>
            <person name="Roberts A."/>
            <person name="Saif S."/>
            <person name="Shea T."/>
            <person name="Sisk P."/>
            <person name="Stolte C."/>
            <person name="Sykes S."/>
            <person name="Wortman J."/>
            <person name="Nusbaum C."/>
            <person name="Birren B."/>
        </authorList>
    </citation>
    <scope>NUCLEOTIDE SEQUENCE [LARGE SCALE GENOMIC DNA]</scope>
    <source>
        <strain evidence="2 3">OT 569</strain>
    </source>
</reference>
<gene>
    <name evidence="2" type="ORF">HMPREF9943_01228</name>
</gene>
<dbReference type="Gene3D" id="3.20.20.70">
    <property type="entry name" value="Aldolase class I"/>
    <property type="match status" value="1"/>
</dbReference>
<proteinExistence type="predicted"/>